<evidence type="ECO:0000313" key="4">
    <source>
        <dbReference type="Proteomes" id="UP000232323"/>
    </source>
</evidence>
<dbReference type="PANTHER" id="PTHR24293">
    <property type="entry name" value="CYTOCHROME P450 FAMILY 46 SUBFAMILY A"/>
    <property type="match status" value="1"/>
</dbReference>
<keyword evidence="1" id="KW-0560">Oxidoreductase</keyword>
<comment type="caution">
    <text evidence="3">The sequence shown here is derived from an EMBL/GenBank/DDBJ whole genome shotgun (WGS) entry which is preliminary data.</text>
</comment>
<keyword evidence="1" id="KW-0479">Metal-binding</keyword>
<dbReference type="Pfam" id="PF00067">
    <property type="entry name" value="p450"/>
    <property type="match status" value="1"/>
</dbReference>
<dbReference type="Proteomes" id="UP000232323">
    <property type="component" value="Unassembled WGS sequence"/>
</dbReference>
<organism evidence="3 4">
    <name type="scientific">Chlamydomonas eustigma</name>
    <dbReference type="NCBI Taxonomy" id="1157962"/>
    <lineage>
        <taxon>Eukaryota</taxon>
        <taxon>Viridiplantae</taxon>
        <taxon>Chlorophyta</taxon>
        <taxon>core chlorophytes</taxon>
        <taxon>Chlorophyceae</taxon>
        <taxon>CS clade</taxon>
        <taxon>Chlamydomonadales</taxon>
        <taxon>Chlamydomonadaceae</taxon>
        <taxon>Chlamydomonas</taxon>
    </lineage>
</organism>
<evidence type="ECO:0000313" key="3">
    <source>
        <dbReference type="EMBL" id="GAX76410.1"/>
    </source>
</evidence>
<dbReference type="OrthoDB" id="1470350at2759"/>
<dbReference type="STRING" id="1157962.A0A250X0Y3"/>
<proteinExistence type="inferred from homology"/>
<dbReference type="Gene3D" id="1.10.630.10">
    <property type="entry name" value="Cytochrome P450"/>
    <property type="match status" value="1"/>
</dbReference>
<accession>A0A250X0Y3</accession>
<dbReference type="GO" id="GO:0006707">
    <property type="term" value="P:cholesterol catabolic process"/>
    <property type="evidence" value="ECO:0007669"/>
    <property type="project" value="InterPro"/>
</dbReference>
<reference evidence="3 4" key="1">
    <citation type="submission" date="2017-08" db="EMBL/GenBank/DDBJ databases">
        <title>Acidophilic green algal genome provides insights into adaptation to an acidic environment.</title>
        <authorList>
            <person name="Hirooka S."/>
            <person name="Hirose Y."/>
            <person name="Kanesaki Y."/>
            <person name="Higuchi S."/>
            <person name="Fujiwara T."/>
            <person name="Onuma R."/>
            <person name="Era A."/>
            <person name="Ohbayashi R."/>
            <person name="Uzuka A."/>
            <person name="Nozaki H."/>
            <person name="Yoshikawa H."/>
            <person name="Miyagishima S.Y."/>
        </authorList>
    </citation>
    <scope>NUCLEOTIDE SEQUENCE [LARGE SCALE GENOMIC DNA]</scope>
    <source>
        <strain evidence="3 4">NIES-2499</strain>
    </source>
</reference>
<sequence length="109" mass="12135">MALEVTHCTSLITACIVILSCGEKMLMSSNEDKLQKMNPFAYQPFSKGKRNCIGQTFAVLEARTLLAMLYSKFSFQYAGSEPERQVHNVTSHPKDGVLMRVVSRAGMSQ</sequence>
<keyword evidence="1" id="KW-0408">Iron</keyword>
<keyword evidence="1" id="KW-0349">Heme</keyword>
<protein>
    <recommendedName>
        <fullName evidence="5">Cytochrome P450</fullName>
    </recommendedName>
</protein>
<name>A0A250X0Y3_9CHLO</name>
<dbReference type="PANTHER" id="PTHR24293:SF0">
    <property type="entry name" value="CYP46A1 PROTEIN-RELATED"/>
    <property type="match status" value="1"/>
</dbReference>
<dbReference type="GO" id="GO:0005506">
    <property type="term" value="F:iron ion binding"/>
    <property type="evidence" value="ECO:0007669"/>
    <property type="project" value="InterPro"/>
</dbReference>
<evidence type="ECO:0000256" key="1">
    <source>
        <dbReference type="RuleBase" id="RU000461"/>
    </source>
</evidence>
<comment type="similarity">
    <text evidence="1">Belongs to the cytochrome P450 family.</text>
</comment>
<gene>
    <name evidence="3" type="ORF">CEUSTIGMA_g3855.t1</name>
</gene>
<feature type="chain" id="PRO_5012806633" description="Cytochrome P450" evidence="2">
    <location>
        <begin position="23"/>
        <end position="109"/>
    </location>
</feature>
<keyword evidence="2" id="KW-0732">Signal</keyword>
<dbReference type="InterPro" id="IPR017972">
    <property type="entry name" value="Cyt_P450_CS"/>
</dbReference>
<dbReference type="InterPro" id="IPR036396">
    <property type="entry name" value="Cyt_P450_sf"/>
</dbReference>
<dbReference type="GO" id="GO:0033781">
    <property type="term" value="F:cholesterol 24-hydroxylase activity"/>
    <property type="evidence" value="ECO:0007669"/>
    <property type="project" value="InterPro"/>
</dbReference>
<dbReference type="InterPro" id="IPR039983">
    <property type="entry name" value="CYP46A1"/>
</dbReference>
<evidence type="ECO:0000256" key="2">
    <source>
        <dbReference type="SAM" id="SignalP"/>
    </source>
</evidence>
<dbReference type="EMBL" id="BEGY01000017">
    <property type="protein sequence ID" value="GAX76410.1"/>
    <property type="molecule type" value="Genomic_DNA"/>
</dbReference>
<evidence type="ECO:0008006" key="5">
    <source>
        <dbReference type="Google" id="ProtNLM"/>
    </source>
</evidence>
<dbReference type="PROSITE" id="PS00086">
    <property type="entry name" value="CYTOCHROME_P450"/>
    <property type="match status" value="1"/>
</dbReference>
<dbReference type="InterPro" id="IPR001128">
    <property type="entry name" value="Cyt_P450"/>
</dbReference>
<feature type="signal peptide" evidence="2">
    <location>
        <begin position="1"/>
        <end position="22"/>
    </location>
</feature>
<keyword evidence="4" id="KW-1185">Reference proteome</keyword>
<dbReference type="AlphaFoldDB" id="A0A250X0Y3"/>
<dbReference type="SUPFAM" id="SSF48264">
    <property type="entry name" value="Cytochrome P450"/>
    <property type="match status" value="1"/>
</dbReference>
<keyword evidence="1" id="KW-0503">Monooxygenase</keyword>
<dbReference type="GO" id="GO:0020037">
    <property type="term" value="F:heme binding"/>
    <property type="evidence" value="ECO:0007669"/>
    <property type="project" value="InterPro"/>
</dbReference>